<organism evidence="2">
    <name type="scientific">Castor canadensis</name>
    <name type="common">American beaver</name>
    <dbReference type="NCBI Taxonomy" id="51338"/>
    <lineage>
        <taxon>Eukaryota</taxon>
        <taxon>Metazoa</taxon>
        <taxon>Chordata</taxon>
        <taxon>Craniata</taxon>
        <taxon>Vertebrata</taxon>
        <taxon>Euteleostomi</taxon>
        <taxon>Mammalia</taxon>
        <taxon>Eutheria</taxon>
        <taxon>Euarchontoglires</taxon>
        <taxon>Glires</taxon>
        <taxon>Rodentia</taxon>
        <taxon>Castorimorpha</taxon>
        <taxon>Castoridae</taxon>
        <taxon>Castor</taxon>
    </lineage>
</organism>
<feature type="compositionally biased region" description="Polar residues" evidence="1">
    <location>
        <begin position="379"/>
        <end position="393"/>
    </location>
</feature>
<evidence type="ECO:0000313" key="2">
    <source>
        <dbReference type="RefSeq" id="XP_020038697.1"/>
    </source>
</evidence>
<dbReference type="OrthoDB" id="3238794at2759"/>
<evidence type="ECO:0000256" key="1">
    <source>
        <dbReference type="SAM" id="MobiDB-lite"/>
    </source>
</evidence>
<feature type="compositionally biased region" description="Low complexity" evidence="1">
    <location>
        <begin position="73"/>
        <end position="86"/>
    </location>
</feature>
<accession>A0A8B7W416</accession>
<feature type="region of interest" description="Disordered" evidence="1">
    <location>
        <begin position="353"/>
        <end position="393"/>
    </location>
</feature>
<sequence>MAKAPGPRAVSAGPEGWEPPDNDPGAQNQPPPRPRETRAEVHTTREAPPPGVHLQGHQSSRDLRTPRPRGGSRRSPASRGPLGGAPRPRPADPRPLPRRHAPLGPRGAPMPAPERGSPEAAGTASRKSPPRGNPGEVPPRKRPRPGREKGRNHGVPTAPAGLQRPPGPPQQPLKTSHGSRGEGRGRRGGVRKEGPGRRALCGRKRRQKIEFNLRSCPPAPHTSDRYRQAARAVAGLAKIPPQASLAPPQATLTPPPTGSPQAALENPWPLPSAASVQAPPPIGPASGGPLRSLAPPWAPLERSRPALRDPLSSAASSASVQQWPRGPPYSAGWRACCGAAAWRLYNVFFPLCSSDPRPEWETTPNETRPLRTEGPLGNFSPSLNESLSPYSRD</sequence>
<feature type="region of interest" description="Disordered" evidence="1">
    <location>
        <begin position="1"/>
        <end position="325"/>
    </location>
</feature>
<dbReference type="AlphaFoldDB" id="A0A8B7W416"/>
<protein>
    <submittedName>
        <fullName evidence="2">Proline-rich protein HaeIII subfamily 1-like</fullName>
    </submittedName>
</protein>
<feature type="compositionally biased region" description="Basic and acidic residues" evidence="1">
    <location>
        <begin position="179"/>
        <end position="196"/>
    </location>
</feature>
<proteinExistence type="predicted"/>
<reference evidence="2" key="1">
    <citation type="submission" date="2025-08" db="UniProtKB">
        <authorList>
            <consortium name="RefSeq"/>
        </authorList>
    </citation>
    <scope>IDENTIFICATION</scope>
    <source>
        <tissue evidence="2">Leukocyte</tissue>
    </source>
</reference>
<dbReference type="RefSeq" id="XP_020038697.1">
    <property type="nucleotide sequence ID" value="XM_020183108.1"/>
</dbReference>
<dbReference type="KEGG" id="ccan:109698737"/>
<gene>
    <name evidence="2" type="primary">LOC109698737</name>
</gene>
<feature type="compositionally biased region" description="Basic and acidic residues" evidence="1">
    <location>
        <begin position="33"/>
        <end position="45"/>
    </location>
</feature>
<name>A0A8B7W416_CASCN</name>